<feature type="transmembrane region" description="Helical" evidence="7">
    <location>
        <begin position="181"/>
        <end position="202"/>
    </location>
</feature>
<comment type="caution">
    <text evidence="8">The sequence shown here is derived from an EMBL/GenBank/DDBJ whole genome shotgun (WGS) entry which is preliminary data.</text>
</comment>
<evidence type="ECO:0000256" key="7">
    <source>
        <dbReference type="SAM" id="Phobius"/>
    </source>
</evidence>
<organism evidence="8 9">
    <name type="scientific">Pseudonocardia lutea</name>
    <dbReference type="NCBI Taxonomy" id="2172015"/>
    <lineage>
        <taxon>Bacteria</taxon>
        <taxon>Bacillati</taxon>
        <taxon>Actinomycetota</taxon>
        <taxon>Actinomycetes</taxon>
        <taxon>Pseudonocardiales</taxon>
        <taxon>Pseudonocardiaceae</taxon>
        <taxon>Pseudonocardia</taxon>
    </lineage>
</organism>
<evidence type="ECO:0000256" key="3">
    <source>
        <dbReference type="ARBA" id="ARBA00022692"/>
    </source>
</evidence>
<feature type="transmembrane region" description="Helical" evidence="7">
    <location>
        <begin position="208"/>
        <end position="230"/>
    </location>
</feature>
<keyword evidence="5 7" id="KW-0472">Membrane</keyword>
<dbReference type="InterPro" id="IPR047623">
    <property type="entry name" value="SatP"/>
</dbReference>
<feature type="region of interest" description="Disordered" evidence="6">
    <location>
        <begin position="247"/>
        <end position="269"/>
    </location>
</feature>
<evidence type="ECO:0000256" key="1">
    <source>
        <dbReference type="ARBA" id="ARBA00004141"/>
    </source>
</evidence>
<evidence type="ECO:0000256" key="2">
    <source>
        <dbReference type="ARBA" id="ARBA00005587"/>
    </source>
</evidence>
<dbReference type="Pfam" id="PF01184">
    <property type="entry name" value="Gpr1_Fun34_YaaH"/>
    <property type="match status" value="1"/>
</dbReference>
<keyword evidence="4 7" id="KW-1133">Transmembrane helix</keyword>
<feature type="transmembrane region" description="Helical" evidence="7">
    <location>
        <begin position="86"/>
        <end position="106"/>
    </location>
</feature>
<name>A0ABW1I6M2_9PSEU</name>
<evidence type="ECO:0000256" key="5">
    <source>
        <dbReference type="ARBA" id="ARBA00023136"/>
    </source>
</evidence>
<dbReference type="PANTHER" id="PTHR30178:SF3">
    <property type="entry name" value="SUCCINATE-ACETATE_PROTON SYMPORTER SATP"/>
    <property type="match status" value="1"/>
</dbReference>
<feature type="region of interest" description="Disordered" evidence="6">
    <location>
        <begin position="1"/>
        <end position="38"/>
    </location>
</feature>
<sequence length="269" mass="27445">MRTRHEKDLASAGQGAGGGYAASKAPGPRGDDLADDRPEKEVWEERSRIVLTPVAAPSVLGLFAFGSATLMVASLLAGWWGTPATAAPVLAPFALFFGGLGQLLAAMWSYRARDTLATAMHGTWGSFWLGWGALVLLGGTGLVPAGALESRAFGFWFIGLAVVTLFGTIAAMTVSVGLFTVLGLLTAGSVLLAIGLIAPVAWAVAAGGWVLVFSAGAAFYVAGAMLLAATKGRTILPMGKLDAASNIPGRRPDDPVGYSGGMPGARVGQ</sequence>
<comment type="subcellular location">
    <subcellularLocation>
        <location evidence="1">Membrane</location>
        <topology evidence="1">Multi-pass membrane protein</topology>
    </subcellularLocation>
</comment>
<proteinExistence type="inferred from homology"/>
<accession>A0ABW1I6M2</accession>
<gene>
    <name evidence="8" type="ORF">ACFQH9_12260</name>
</gene>
<protein>
    <submittedName>
        <fullName evidence="8">Acetate uptake transporter family protein</fullName>
    </submittedName>
</protein>
<feature type="compositionally biased region" description="Basic and acidic residues" evidence="6">
    <location>
        <begin position="29"/>
        <end position="38"/>
    </location>
</feature>
<dbReference type="PANTHER" id="PTHR30178">
    <property type="entry name" value="INNER MEMBRANE PROTEIN YAAH"/>
    <property type="match status" value="1"/>
</dbReference>
<dbReference type="EMBL" id="JBHSQK010000026">
    <property type="protein sequence ID" value="MFC5949045.1"/>
    <property type="molecule type" value="Genomic_DNA"/>
</dbReference>
<feature type="transmembrane region" description="Helical" evidence="7">
    <location>
        <begin position="127"/>
        <end position="147"/>
    </location>
</feature>
<keyword evidence="3 7" id="KW-0812">Transmembrane</keyword>
<evidence type="ECO:0000313" key="8">
    <source>
        <dbReference type="EMBL" id="MFC5949045.1"/>
    </source>
</evidence>
<feature type="transmembrane region" description="Helical" evidence="7">
    <location>
        <begin position="54"/>
        <end position="80"/>
    </location>
</feature>
<evidence type="ECO:0000256" key="4">
    <source>
        <dbReference type="ARBA" id="ARBA00022989"/>
    </source>
</evidence>
<reference evidence="9" key="1">
    <citation type="journal article" date="2019" name="Int. J. Syst. Evol. Microbiol.">
        <title>The Global Catalogue of Microorganisms (GCM) 10K type strain sequencing project: providing services to taxonomists for standard genome sequencing and annotation.</title>
        <authorList>
            <consortium name="The Broad Institute Genomics Platform"/>
            <consortium name="The Broad Institute Genome Sequencing Center for Infectious Disease"/>
            <person name="Wu L."/>
            <person name="Ma J."/>
        </authorList>
    </citation>
    <scope>NUCLEOTIDE SEQUENCE [LARGE SCALE GENOMIC DNA]</scope>
    <source>
        <strain evidence="9">CGMCC 4.7397</strain>
    </source>
</reference>
<evidence type="ECO:0000313" key="9">
    <source>
        <dbReference type="Proteomes" id="UP001596119"/>
    </source>
</evidence>
<dbReference type="RefSeq" id="WP_379566126.1">
    <property type="nucleotide sequence ID" value="NZ_JBHSQK010000026.1"/>
</dbReference>
<dbReference type="InterPro" id="IPR000791">
    <property type="entry name" value="Gpr1/Fun34/SatP-like"/>
</dbReference>
<feature type="transmembrane region" description="Helical" evidence="7">
    <location>
        <begin position="153"/>
        <end position="174"/>
    </location>
</feature>
<dbReference type="Proteomes" id="UP001596119">
    <property type="component" value="Unassembled WGS sequence"/>
</dbReference>
<keyword evidence="9" id="KW-1185">Reference proteome</keyword>
<evidence type="ECO:0000256" key="6">
    <source>
        <dbReference type="SAM" id="MobiDB-lite"/>
    </source>
</evidence>
<comment type="similarity">
    <text evidence="2">Belongs to the acetate uptake transporter (AceTr) (TC 2.A.96) family.</text>
</comment>